<dbReference type="Gene3D" id="2.40.30.10">
    <property type="entry name" value="Translation factors"/>
    <property type="match status" value="1"/>
</dbReference>
<dbReference type="SUPFAM" id="SSF52402">
    <property type="entry name" value="Adenine nucleotide alpha hydrolases-like"/>
    <property type="match status" value="1"/>
</dbReference>
<dbReference type="Gene3D" id="2.30.30.280">
    <property type="entry name" value="Adenine nucleotide alpha hydrolases-like domains"/>
    <property type="match status" value="1"/>
</dbReference>
<comment type="function">
    <text evidence="9">Catalyzes the 2-thiolation of uridine at the wobble position (U34) of tRNA, leading to the formation of s(2)U34.</text>
</comment>
<keyword evidence="1 9" id="KW-0820">tRNA-binding</keyword>
<dbReference type="PANTHER" id="PTHR11933:SF5">
    <property type="entry name" value="MITOCHONDRIAL TRNA-SPECIFIC 2-THIOURIDYLASE 1"/>
    <property type="match status" value="1"/>
</dbReference>
<feature type="active site" description="Nucleophile" evidence="9">
    <location>
        <position position="92"/>
    </location>
</feature>
<dbReference type="EC" id="2.8.1.13" evidence="9"/>
<evidence type="ECO:0000259" key="11">
    <source>
        <dbReference type="Pfam" id="PF20259"/>
    </source>
</evidence>
<keyword evidence="6 9" id="KW-0694">RNA-binding</keyword>
<dbReference type="NCBIfam" id="NF001138">
    <property type="entry name" value="PRK00143.1"/>
    <property type="match status" value="1"/>
</dbReference>
<evidence type="ECO:0000256" key="8">
    <source>
        <dbReference type="ARBA" id="ARBA00051542"/>
    </source>
</evidence>
<dbReference type="Pfam" id="PF03054">
    <property type="entry name" value="tRNA_Me_trans"/>
    <property type="match status" value="1"/>
</dbReference>
<evidence type="ECO:0000313" key="13">
    <source>
        <dbReference type="Proteomes" id="UP000599024"/>
    </source>
</evidence>
<keyword evidence="4 9" id="KW-0547">Nucleotide-binding</keyword>
<feature type="binding site" evidence="9">
    <location>
        <begin position="9"/>
        <end position="16"/>
    </location>
    <ligand>
        <name>ATP</name>
        <dbReference type="ChEBI" id="CHEBI:30616"/>
    </ligand>
</feature>
<comment type="caution">
    <text evidence="12">The sequence shown here is derived from an EMBL/GenBank/DDBJ whole genome shotgun (WGS) entry which is preliminary data.</text>
</comment>
<evidence type="ECO:0000256" key="9">
    <source>
        <dbReference type="HAMAP-Rule" id="MF_00144"/>
    </source>
</evidence>
<dbReference type="PANTHER" id="PTHR11933">
    <property type="entry name" value="TRNA 5-METHYLAMINOMETHYL-2-THIOURIDYLATE -METHYLTRANSFERASE"/>
    <property type="match status" value="1"/>
</dbReference>
<feature type="site" description="Interaction with tRNA" evidence="9">
    <location>
        <position position="117"/>
    </location>
</feature>
<dbReference type="GO" id="GO:0103016">
    <property type="term" value="F:tRNA-uridine 2-sulfurtransferase activity"/>
    <property type="evidence" value="ECO:0007669"/>
    <property type="project" value="UniProtKB-EC"/>
</dbReference>
<dbReference type="NCBIfam" id="TIGR00420">
    <property type="entry name" value="trmU"/>
    <property type="match status" value="1"/>
</dbReference>
<reference evidence="12 13" key="1">
    <citation type="submission" date="2020-08" db="EMBL/GenBank/DDBJ databases">
        <title>Bridging the membrane lipid divide: bacteria of the FCB group superphylum have the potential to synthesize archaeal ether lipids.</title>
        <authorList>
            <person name="Villanueva L."/>
            <person name="Von Meijenfeldt F.A.B."/>
            <person name="Westbye A.B."/>
            <person name="Yadav S."/>
            <person name="Hopmans E.C."/>
            <person name="Dutilh B.E."/>
            <person name="Sinninghe Damste J.S."/>
        </authorList>
    </citation>
    <scope>NUCLEOTIDE SEQUENCE [LARGE SCALE GENOMIC DNA]</scope>
    <source>
        <strain evidence="12">NIOZ-UU81</strain>
    </source>
</reference>
<feature type="binding site" evidence="9">
    <location>
        <position position="34"/>
    </location>
    <ligand>
        <name>ATP</name>
        <dbReference type="ChEBI" id="CHEBI:30616"/>
    </ligand>
</feature>
<comment type="catalytic activity">
    <reaction evidence="8 9">
        <text>S-sulfanyl-L-cysteinyl-[protein] + uridine(34) in tRNA + AH2 + ATP = 2-thiouridine(34) in tRNA + L-cysteinyl-[protein] + A + AMP + diphosphate + H(+)</text>
        <dbReference type="Rhea" id="RHEA:47032"/>
        <dbReference type="Rhea" id="RHEA-COMP:10131"/>
        <dbReference type="Rhea" id="RHEA-COMP:11726"/>
        <dbReference type="Rhea" id="RHEA-COMP:11727"/>
        <dbReference type="Rhea" id="RHEA-COMP:11728"/>
        <dbReference type="ChEBI" id="CHEBI:13193"/>
        <dbReference type="ChEBI" id="CHEBI:15378"/>
        <dbReference type="ChEBI" id="CHEBI:17499"/>
        <dbReference type="ChEBI" id="CHEBI:29950"/>
        <dbReference type="ChEBI" id="CHEBI:30616"/>
        <dbReference type="ChEBI" id="CHEBI:33019"/>
        <dbReference type="ChEBI" id="CHEBI:61963"/>
        <dbReference type="ChEBI" id="CHEBI:65315"/>
        <dbReference type="ChEBI" id="CHEBI:87170"/>
        <dbReference type="ChEBI" id="CHEBI:456215"/>
        <dbReference type="EC" id="2.8.1.13"/>
    </reaction>
</comment>
<feature type="domain" description="tRNA-specific 2-thiouridylase MnmA-like C-terminal" evidence="10">
    <location>
        <begin position="269"/>
        <end position="343"/>
    </location>
</feature>
<feature type="domain" description="tRNA-specific 2-thiouridylase MnmA-like central" evidence="11">
    <location>
        <begin position="205"/>
        <end position="261"/>
    </location>
</feature>
<accession>A0A8J6NC76</accession>
<evidence type="ECO:0000256" key="6">
    <source>
        <dbReference type="ARBA" id="ARBA00022884"/>
    </source>
</evidence>
<keyword evidence="9" id="KW-0963">Cytoplasm</keyword>
<dbReference type="InterPro" id="IPR046884">
    <property type="entry name" value="MnmA-like_central"/>
</dbReference>
<keyword evidence="2 9" id="KW-0808">Transferase</keyword>
<dbReference type="InterPro" id="IPR046885">
    <property type="entry name" value="MnmA-like_C"/>
</dbReference>
<dbReference type="GO" id="GO:0000049">
    <property type="term" value="F:tRNA binding"/>
    <property type="evidence" value="ECO:0007669"/>
    <property type="project" value="UniProtKB-KW"/>
</dbReference>
<proteinExistence type="inferred from homology"/>
<organism evidence="12 13">
    <name type="scientific">Candidatus Desulfatifera sulfidica</name>
    <dbReference type="NCBI Taxonomy" id="2841691"/>
    <lineage>
        <taxon>Bacteria</taxon>
        <taxon>Pseudomonadati</taxon>
        <taxon>Thermodesulfobacteriota</taxon>
        <taxon>Desulfobulbia</taxon>
        <taxon>Desulfobulbales</taxon>
        <taxon>Desulfobulbaceae</taxon>
        <taxon>Candidatus Desulfatifera</taxon>
    </lineage>
</organism>
<keyword evidence="3 9" id="KW-0819">tRNA processing</keyword>
<dbReference type="GO" id="GO:0005737">
    <property type="term" value="C:cytoplasm"/>
    <property type="evidence" value="ECO:0007669"/>
    <property type="project" value="UniProtKB-SubCell"/>
</dbReference>
<dbReference type="GO" id="GO:0002143">
    <property type="term" value="P:tRNA wobble position uridine thiolation"/>
    <property type="evidence" value="ECO:0007669"/>
    <property type="project" value="TreeGrafter"/>
</dbReference>
<gene>
    <name evidence="9 12" type="primary">mnmA</name>
    <name evidence="12" type="ORF">H8E79_08715</name>
</gene>
<sequence>MNQTSIGLAMSGGVDSTATALLLKQQHRVTGFFMELAQPSLTADRQRVQKIAKRLDIPLHFVDLKDAFTAEVLRPFADSYKHGLTPNPCIICNQTIKFGRFLDHILDQGMDAMATGHYAEIRQQNDQFQLCRGRDEYKDQSYFLARLNQNQLSRIRFPLSEMTKEDAYQLVEQAGFTDFRGRESQDICFLDHGSAGDYLNRELGLAEQLGEIVDSRGHILGKHRGIFHYTIGQRRGLGLPDQTPWYVTRLDAEQNRVVVGKQDELLQSRITVGELLWDGMPPANADQKYEVKLRHCRQGGQATIMLNRPDRAIINFIEPQRAVTPGQFAVIYDGERVAGSGVIQ</sequence>
<dbReference type="GO" id="GO:0005524">
    <property type="term" value="F:ATP binding"/>
    <property type="evidence" value="ECO:0007669"/>
    <property type="project" value="UniProtKB-KW"/>
</dbReference>
<evidence type="ECO:0000256" key="1">
    <source>
        <dbReference type="ARBA" id="ARBA00022555"/>
    </source>
</evidence>
<comment type="caution">
    <text evidence="9">Lacks conserved residue(s) required for the propagation of feature annotation.</text>
</comment>
<feature type="site" description="Interaction with tRNA" evidence="9">
    <location>
        <position position="327"/>
    </location>
</feature>
<evidence type="ECO:0000256" key="4">
    <source>
        <dbReference type="ARBA" id="ARBA00022741"/>
    </source>
</evidence>
<keyword evidence="5 9" id="KW-0067">ATP-binding</keyword>
<feature type="region of interest" description="Interaction with tRNA" evidence="9">
    <location>
        <begin position="138"/>
        <end position="140"/>
    </location>
</feature>
<dbReference type="Pfam" id="PF20259">
    <property type="entry name" value="tRNA_Me_trans_M"/>
    <property type="match status" value="1"/>
</dbReference>
<dbReference type="Pfam" id="PF20258">
    <property type="entry name" value="tRNA_Me_trans_C"/>
    <property type="match status" value="1"/>
</dbReference>
<evidence type="ECO:0000256" key="5">
    <source>
        <dbReference type="ARBA" id="ARBA00022840"/>
    </source>
</evidence>
<feature type="active site" description="Cysteine persulfide intermediate" evidence="9">
    <location>
        <position position="188"/>
    </location>
</feature>
<evidence type="ECO:0000256" key="3">
    <source>
        <dbReference type="ARBA" id="ARBA00022694"/>
    </source>
</evidence>
<protein>
    <recommendedName>
        <fullName evidence="9">tRNA-specific 2-thiouridylase MnmA</fullName>
        <ecNumber evidence="9">2.8.1.13</ecNumber>
    </recommendedName>
</protein>
<dbReference type="Gene3D" id="3.40.50.620">
    <property type="entry name" value="HUPs"/>
    <property type="match status" value="1"/>
</dbReference>
<name>A0A8J6NC76_9BACT</name>
<dbReference type="InterPro" id="IPR004506">
    <property type="entry name" value="MnmA-like"/>
</dbReference>
<comment type="subcellular location">
    <subcellularLocation>
        <location evidence="9">Cytoplasm</location>
    </subcellularLocation>
</comment>
<dbReference type="Proteomes" id="UP000599024">
    <property type="component" value="Unassembled WGS sequence"/>
</dbReference>
<dbReference type="CDD" id="cd01998">
    <property type="entry name" value="MnmA_TRMU-like"/>
    <property type="match status" value="1"/>
</dbReference>
<dbReference type="InterPro" id="IPR023382">
    <property type="entry name" value="MnmA-like_central_sf"/>
</dbReference>
<dbReference type="FunFam" id="2.30.30.280:FF:000001">
    <property type="entry name" value="tRNA-specific 2-thiouridylase MnmA"/>
    <property type="match status" value="1"/>
</dbReference>
<evidence type="ECO:0000313" key="12">
    <source>
        <dbReference type="EMBL" id="MBC8209231.1"/>
    </source>
</evidence>
<dbReference type="AlphaFoldDB" id="A0A8J6NC76"/>
<comment type="similarity">
    <text evidence="9">Belongs to the MnmA/TRMU family.</text>
</comment>
<evidence type="ECO:0000256" key="7">
    <source>
        <dbReference type="ARBA" id="ARBA00023157"/>
    </source>
</evidence>
<evidence type="ECO:0000256" key="2">
    <source>
        <dbReference type="ARBA" id="ARBA00022679"/>
    </source>
</evidence>
<dbReference type="HAMAP" id="MF_00144">
    <property type="entry name" value="tRNA_thiouridyl_MnmA"/>
    <property type="match status" value="1"/>
</dbReference>
<feature type="binding site" evidence="9">
    <location>
        <position position="116"/>
    </location>
    <ligand>
        <name>ATP</name>
        <dbReference type="ChEBI" id="CHEBI:30616"/>
    </ligand>
</feature>
<dbReference type="EMBL" id="JACNLK010000084">
    <property type="protein sequence ID" value="MBC8209231.1"/>
    <property type="molecule type" value="Genomic_DNA"/>
</dbReference>
<dbReference type="InterPro" id="IPR014729">
    <property type="entry name" value="Rossmann-like_a/b/a_fold"/>
</dbReference>
<evidence type="ECO:0000259" key="10">
    <source>
        <dbReference type="Pfam" id="PF20258"/>
    </source>
</evidence>
<keyword evidence="7" id="KW-1015">Disulfide bond</keyword>